<evidence type="ECO:0000313" key="2">
    <source>
        <dbReference type="Proteomes" id="UP000011021"/>
    </source>
</evidence>
<proteinExistence type="predicted"/>
<dbReference type="Proteomes" id="UP000011021">
    <property type="component" value="Unassembled WGS sequence"/>
</dbReference>
<gene>
    <name evidence="1" type="ORF">HMPREF0551_0656</name>
</gene>
<comment type="caution">
    <text evidence="1">The sequence shown here is derived from an EMBL/GenBank/DDBJ whole genome shotgun (WGS) entry which is preliminary data.</text>
</comment>
<sequence length="68" mass="7340">MAAQSVMKCRHGSVSPWETMKTRWNTTCTGVRAALGADGTVCAARRWHDDGTAQRPPGCLNPAAANRR</sequence>
<dbReference type="AlphaFoldDB" id="E7RVE4"/>
<protein>
    <submittedName>
        <fullName evidence="1">Uncharacterized protein</fullName>
    </submittedName>
</protein>
<dbReference type="EMBL" id="AEQP01000002">
    <property type="protein sequence ID" value="EFV95748.1"/>
    <property type="molecule type" value="Genomic_DNA"/>
</dbReference>
<evidence type="ECO:0000313" key="1">
    <source>
        <dbReference type="EMBL" id="EFV95748.1"/>
    </source>
</evidence>
<keyword evidence="2" id="KW-1185">Reference proteome</keyword>
<reference evidence="1 2" key="1">
    <citation type="submission" date="2010-12" db="EMBL/GenBank/DDBJ databases">
        <authorList>
            <person name="Muzny D."/>
            <person name="Qin X."/>
            <person name="Deng J."/>
            <person name="Jiang H."/>
            <person name="Liu Y."/>
            <person name="Qu J."/>
            <person name="Song X.-Z."/>
            <person name="Zhang L."/>
            <person name="Thornton R."/>
            <person name="Coyle M."/>
            <person name="Francisco L."/>
            <person name="Jackson L."/>
            <person name="Javaid M."/>
            <person name="Korchina V."/>
            <person name="Kovar C."/>
            <person name="Mata R."/>
            <person name="Mathew T."/>
            <person name="Ngo R."/>
            <person name="Nguyen L."/>
            <person name="Nguyen N."/>
            <person name="Okwuonu G."/>
            <person name="Ongeri F."/>
            <person name="Pham C."/>
            <person name="Simmons D."/>
            <person name="Wilczek-Boney K."/>
            <person name="Hale W."/>
            <person name="Jakkamsetti A."/>
            <person name="Pham P."/>
            <person name="Ruth R."/>
            <person name="San Lucas F."/>
            <person name="Warren J."/>
            <person name="Zhang J."/>
            <person name="Zhao Z."/>
            <person name="Zhou C."/>
            <person name="Zhu D."/>
            <person name="Lee S."/>
            <person name="Bess C."/>
            <person name="Blankenburg K."/>
            <person name="Forbes L."/>
            <person name="Fu Q."/>
            <person name="Gubbala S."/>
            <person name="Hirani K."/>
            <person name="Jayaseelan J.C."/>
            <person name="Lara F."/>
            <person name="Munidasa M."/>
            <person name="Palculict T."/>
            <person name="Patil S."/>
            <person name="Pu L.-L."/>
            <person name="Saada N."/>
            <person name="Tang L."/>
            <person name="Weissenberger G."/>
            <person name="Zhu Y."/>
            <person name="Hemphill L."/>
            <person name="Shang Y."/>
            <person name="Youmans B."/>
            <person name="Ayvaz T."/>
            <person name="Ross M."/>
            <person name="Santibanez J."/>
            <person name="Aqrawi P."/>
            <person name="Gross S."/>
            <person name="Joshi V."/>
            <person name="Fowler G."/>
            <person name="Nazareth L."/>
            <person name="Reid J."/>
            <person name="Worley K."/>
            <person name="Petrosino J."/>
            <person name="Highlander S."/>
            <person name="Gibbs R."/>
        </authorList>
    </citation>
    <scope>NUCLEOTIDE SEQUENCE [LARGE SCALE GENOMIC DNA]</scope>
    <source>
        <strain evidence="1 2">ATCC 51599</strain>
    </source>
</reference>
<dbReference type="HOGENOM" id="CLU_2788766_0_0_4"/>
<name>E7RVE4_9BURK</name>
<accession>E7RVE4</accession>
<organism evidence="1 2">
    <name type="scientific">Lautropia mirabilis ATCC 51599</name>
    <dbReference type="NCBI Taxonomy" id="887898"/>
    <lineage>
        <taxon>Bacteria</taxon>
        <taxon>Pseudomonadati</taxon>
        <taxon>Pseudomonadota</taxon>
        <taxon>Betaproteobacteria</taxon>
        <taxon>Burkholderiales</taxon>
        <taxon>Burkholderiaceae</taxon>
        <taxon>Lautropia</taxon>
    </lineage>
</organism>